<evidence type="ECO:0000256" key="1">
    <source>
        <dbReference type="PROSITE-ProRule" id="PRU00135"/>
    </source>
</evidence>
<evidence type="ECO:0000256" key="2">
    <source>
        <dbReference type="SAM" id="Coils"/>
    </source>
</evidence>
<dbReference type="InterPro" id="IPR023578">
    <property type="entry name" value="Ras_GEF_dom_sf"/>
</dbReference>
<dbReference type="OrthoDB" id="21144at2759"/>
<evidence type="ECO:0000313" key="6">
    <source>
        <dbReference type="Proteomes" id="UP000580250"/>
    </source>
</evidence>
<dbReference type="AlphaFoldDB" id="A0A6V7Y4N3"/>
<evidence type="ECO:0000259" key="4">
    <source>
        <dbReference type="PROSITE" id="PS50212"/>
    </source>
</evidence>
<reference evidence="5 6" key="1">
    <citation type="submission" date="2020-08" db="EMBL/GenBank/DDBJ databases">
        <authorList>
            <person name="Koutsovoulos G."/>
            <person name="Danchin GJ E."/>
        </authorList>
    </citation>
    <scope>NUCLEOTIDE SEQUENCE [LARGE SCALE GENOMIC DNA]</scope>
</reference>
<organism evidence="5 6">
    <name type="scientific">Meloidogyne enterolobii</name>
    <name type="common">Root-knot nematode worm</name>
    <name type="synonym">Meloidogyne mayaguensis</name>
    <dbReference type="NCBI Taxonomy" id="390850"/>
    <lineage>
        <taxon>Eukaryota</taxon>
        <taxon>Metazoa</taxon>
        <taxon>Ecdysozoa</taxon>
        <taxon>Nematoda</taxon>
        <taxon>Chromadorea</taxon>
        <taxon>Rhabditida</taxon>
        <taxon>Tylenchina</taxon>
        <taxon>Tylenchomorpha</taxon>
        <taxon>Tylenchoidea</taxon>
        <taxon>Meloidogynidae</taxon>
        <taxon>Meloidogyninae</taxon>
        <taxon>Meloidogyne</taxon>
    </lineage>
</organism>
<feature type="coiled-coil region" evidence="2">
    <location>
        <begin position="6"/>
        <end position="69"/>
    </location>
</feature>
<evidence type="ECO:0000259" key="3">
    <source>
        <dbReference type="PROSITE" id="PS50042"/>
    </source>
</evidence>
<dbReference type="Gene3D" id="2.60.120.10">
    <property type="entry name" value="Jelly Rolls"/>
    <property type="match status" value="1"/>
</dbReference>
<dbReference type="Proteomes" id="UP000580250">
    <property type="component" value="Unassembled WGS sequence"/>
</dbReference>
<feature type="domain" description="N-terminal Ras-GEF" evidence="4">
    <location>
        <begin position="80"/>
        <end position="213"/>
    </location>
</feature>
<dbReference type="GO" id="GO:0005085">
    <property type="term" value="F:guanyl-nucleotide exchange factor activity"/>
    <property type="evidence" value="ECO:0007669"/>
    <property type="project" value="UniProtKB-KW"/>
</dbReference>
<protein>
    <submittedName>
        <fullName evidence="5">Uncharacterized protein</fullName>
    </submittedName>
</protein>
<evidence type="ECO:0000313" key="5">
    <source>
        <dbReference type="EMBL" id="CAD2206532.1"/>
    </source>
</evidence>
<dbReference type="Gene3D" id="1.20.870.10">
    <property type="entry name" value="Son of sevenless (SoS) protein Chain: S domain 1"/>
    <property type="match status" value="1"/>
</dbReference>
<feature type="domain" description="Cyclic nucleotide-binding" evidence="3">
    <location>
        <begin position="1"/>
        <end position="49"/>
    </location>
</feature>
<gene>
    <name evidence="5" type="ORF">MENT_LOCUS60410</name>
</gene>
<keyword evidence="2" id="KW-0175">Coiled coil</keyword>
<keyword evidence="1" id="KW-0344">Guanine-nucleotide releasing factor</keyword>
<dbReference type="PROSITE" id="PS50042">
    <property type="entry name" value="CNMP_BINDING_3"/>
    <property type="match status" value="1"/>
</dbReference>
<dbReference type="EMBL" id="CAJEWN010003107">
    <property type="protein sequence ID" value="CAD2206532.1"/>
    <property type="molecule type" value="Genomic_DNA"/>
</dbReference>
<dbReference type="SUPFAM" id="SSF48366">
    <property type="entry name" value="Ras GEF"/>
    <property type="match status" value="1"/>
</dbReference>
<name>A0A6V7Y4N3_MELEN</name>
<dbReference type="InterPro" id="IPR014710">
    <property type="entry name" value="RmlC-like_jellyroll"/>
</dbReference>
<sequence length="315" mass="37400">MIFGKLSILNNEYKNGNQQKNNLRQTTVLTSQNDCQLLKINSSDFKQIISEIESKTIRLKQEIQDFNEDFLILQKDSENLRYSLIAGLPEKIIEYILETRPELDNLFEEIILTLPFWIQSNKLCDILKLYYLNGQLNKNFEDFEEENFENKLITAKYRTINFLKIWHSLIGDRLFYDPIINSFVEELFSYLLEDYKLNNSLFLNIFEQMKELMIFRENSMKRLARPPKIVFDCGEYINLNNSTTTNSIDSLISSDFCNQIILLSSGKQIKQKIQLGQKTFEIINQINILFKEQKKLKIKIKNYFYLNCVLMDVKY</sequence>
<accession>A0A6V7Y4N3</accession>
<proteinExistence type="predicted"/>
<dbReference type="InterPro" id="IPR000595">
    <property type="entry name" value="cNMP-bd_dom"/>
</dbReference>
<comment type="caution">
    <text evidence="5">The sequence shown here is derived from an EMBL/GenBank/DDBJ whole genome shotgun (WGS) entry which is preliminary data.</text>
</comment>
<dbReference type="InterPro" id="IPR000651">
    <property type="entry name" value="Ras-like_Gua-exchang_fac_N"/>
</dbReference>
<dbReference type="PROSITE" id="PS50212">
    <property type="entry name" value="RASGEF_NTER"/>
    <property type="match status" value="1"/>
</dbReference>